<evidence type="ECO:0000313" key="2">
    <source>
        <dbReference type="Proteomes" id="UP001610631"/>
    </source>
</evidence>
<name>A0ABW7PJY6_9ACTN</name>
<dbReference type="EMBL" id="JBBDHD010000093">
    <property type="protein sequence ID" value="MFH7598733.1"/>
    <property type="molecule type" value="Genomic_DNA"/>
</dbReference>
<accession>A0ABW7PJY6</accession>
<comment type="caution">
    <text evidence="1">The sequence shown here is derived from an EMBL/GenBank/DDBJ whole genome shotgun (WGS) entry which is preliminary data.</text>
</comment>
<dbReference type="Proteomes" id="UP001610631">
    <property type="component" value="Unassembled WGS sequence"/>
</dbReference>
<gene>
    <name evidence="1" type="ORF">WDV06_27105</name>
</gene>
<sequence>MHLFHSSSVPGLSIRSAGDIRAALFGAGAVGAPSRTAMVGGVTTPVTVSPPTPSIVWVSLLPSRESPTLWVAPFGSRTMPGRTVAASLPGAPVLVRATYIVDPAAELTTGTVTVASVVHGWLSVSKVQVPVTFLPTAAKSTRA</sequence>
<evidence type="ECO:0000313" key="1">
    <source>
        <dbReference type="EMBL" id="MFH7598733.1"/>
    </source>
</evidence>
<protein>
    <submittedName>
        <fullName evidence="1">Uncharacterized protein</fullName>
    </submittedName>
</protein>
<organism evidence="1 2">
    <name type="scientific">Streptomyces racemochromogenes</name>
    <dbReference type="NCBI Taxonomy" id="67353"/>
    <lineage>
        <taxon>Bacteria</taxon>
        <taxon>Bacillati</taxon>
        <taxon>Actinomycetota</taxon>
        <taxon>Actinomycetes</taxon>
        <taxon>Kitasatosporales</taxon>
        <taxon>Streptomycetaceae</taxon>
        <taxon>Streptomyces</taxon>
    </lineage>
</organism>
<dbReference type="RefSeq" id="WP_395512442.1">
    <property type="nucleotide sequence ID" value="NZ_JBBDHD010000093.1"/>
</dbReference>
<keyword evidence="2" id="KW-1185">Reference proteome</keyword>
<proteinExistence type="predicted"/>
<reference evidence="1 2" key="1">
    <citation type="submission" date="2024-03" db="EMBL/GenBank/DDBJ databases">
        <title>Whole genome sequencing of Streptomyces racemochromogenes, to identify antimicrobial biosynthetic gene clusters.</title>
        <authorList>
            <person name="Suryawanshi P."/>
            <person name="Krishnaraj P.U."/>
            <person name="Arun Y.P."/>
            <person name="Suryawanshi M.P."/>
            <person name="Rakshit O."/>
        </authorList>
    </citation>
    <scope>NUCLEOTIDE SEQUENCE [LARGE SCALE GENOMIC DNA]</scope>
    <source>
        <strain evidence="1 2">AUDT626</strain>
    </source>
</reference>